<sequence length="202" mass="22694">MKKLLATISILALFSCSTKTKIIGIQPYGDIDSKVLDAMTEILKTSYQTQVYVLDRKELPQEAFINIKSPRYRADSLLIDLKKQCPDSIDYIIGITSKDISTTKRNTNGDIKTPESKYSDWGIFGLGYKPGKSCVVSTFRIKNVEASLFKSRLQKISVHEIGHNMGLDHCKTEKCVMQDAVESINTVDVANFELCPNCHHKI</sequence>
<organism evidence="7 8">
    <name type="scientific">Psychroserpens luteus</name>
    <dbReference type="NCBI Taxonomy" id="1434066"/>
    <lineage>
        <taxon>Bacteria</taxon>
        <taxon>Pseudomonadati</taxon>
        <taxon>Bacteroidota</taxon>
        <taxon>Flavobacteriia</taxon>
        <taxon>Flavobacteriales</taxon>
        <taxon>Flavobacteriaceae</taxon>
        <taxon>Psychroserpens</taxon>
    </lineage>
</organism>
<keyword evidence="8" id="KW-1185">Reference proteome</keyword>
<evidence type="ECO:0000256" key="2">
    <source>
        <dbReference type="ARBA" id="ARBA00022670"/>
    </source>
</evidence>
<reference evidence="8" key="1">
    <citation type="journal article" date="2019" name="Int. J. Syst. Evol. Microbiol.">
        <title>The Global Catalogue of Microorganisms (GCM) 10K type strain sequencing project: providing services to taxonomists for standard genome sequencing and annotation.</title>
        <authorList>
            <consortium name="The Broad Institute Genomics Platform"/>
            <consortium name="The Broad Institute Genome Sequencing Center for Infectious Disease"/>
            <person name="Wu L."/>
            <person name="Ma J."/>
        </authorList>
    </citation>
    <scope>NUCLEOTIDE SEQUENCE [LARGE SCALE GENOMIC DNA]</scope>
    <source>
        <strain evidence="8">KCTC 32514</strain>
    </source>
</reference>
<protein>
    <submittedName>
        <fullName evidence="7">Matrixin family metalloprotease</fullName>
        <ecNumber evidence="7">3.4.24.-</ecNumber>
    </submittedName>
</protein>
<dbReference type="SUPFAM" id="SSF55486">
    <property type="entry name" value="Metalloproteases ('zincins'), catalytic domain"/>
    <property type="match status" value="1"/>
</dbReference>
<dbReference type="InterPro" id="IPR012962">
    <property type="entry name" value="Pept_M54_archaemetzincn"/>
</dbReference>
<evidence type="ECO:0000256" key="6">
    <source>
        <dbReference type="ARBA" id="ARBA00023049"/>
    </source>
</evidence>
<evidence type="ECO:0000313" key="7">
    <source>
        <dbReference type="EMBL" id="MFD2914725.1"/>
    </source>
</evidence>
<dbReference type="Pfam" id="PF07998">
    <property type="entry name" value="Peptidase_M54"/>
    <property type="match status" value="1"/>
</dbReference>
<comment type="cofactor">
    <cofactor evidence="1">
        <name>Zn(2+)</name>
        <dbReference type="ChEBI" id="CHEBI:29105"/>
    </cofactor>
</comment>
<name>A0ABW5ZQM1_9FLAO</name>
<gene>
    <name evidence="7" type="ORF">ACFS29_03675</name>
</gene>
<dbReference type="Proteomes" id="UP001597548">
    <property type="component" value="Unassembled WGS sequence"/>
</dbReference>
<dbReference type="Gene3D" id="3.40.390.10">
    <property type="entry name" value="Collagenase (Catalytic Domain)"/>
    <property type="match status" value="1"/>
</dbReference>
<keyword evidence="6 7" id="KW-0482">Metalloprotease</keyword>
<comment type="caution">
    <text evidence="7">The sequence shown here is derived from an EMBL/GenBank/DDBJ whole genome shotgun (WGS) entry which is preliminary data.</text>
</comment>
<evidence type="ECO:0000256" key="1">
    <source>
        <dbReference type="ARBA" id="ARBA00001947"/>
    </source>
</evidence>
<dbReference type="InterPro" id="IPR024079">
    <property type="entry name" value="MetalloPept_cat_dom_sf"/>
</dbReference>
<accession>A0ABW5ZQM1</accession>
<dbReference type="CDD" id="cd11375">
    <property type="entry name" value="Peptidase_M54"/>
    <property type="match status" value="1"/>
</dbReference>
<evidence type="ECO:0000256" key="4">
    <source>
        <dbReference type="ARBA" id="ARBA00022801"/>
    </source>
</evidence>
<evidence type="ECO:0000256" key="5">
    <source>
        <dbReference type="ARBA" id="ARBA00022833"/>
    </source>
</evidence>
<dbReference type="RefSeq" id="WP_194507598.1">
    <property type="nucleotide sequence ID" value="NZ_JADILU010000003.1"/>
</dbReference>
<dbReference type="PROSITE" id="PS51257">
    <property type="entry name" value="PROKAR_LIPOPROTEIN"/>
    <property type="match status" value="1"/>
</dbReference>
<dbReference type="GO" id="GO:0008237">
    <property type="term" value="F:metallopeptidase activity"/>
    <property type="evidence" value="ECO:0007669"/>
    <property type="project" value="UniProtKB-KW"/>
</dbReference>
<dbReference type="EC" id="3.4.24.-" evidence="7"/>
<dbReference type="PANTHER" id="PTHR15910">
    <property type="entry name" value="ARCHAEMETZINCIN"/>
    <property type="match status" value="1"/>
</dbReference>
<evidence type="ECO:0000256" key="3">
    <source>
        <dbReference type="ARBA" id="ARBA00022723"/>
    </source>
</evidence>
<dbReference type="EMBL" id="JBHUOS010000001">
    <property type="protein sequence ID" value="MFD2914725.1"/>
    <property type="molecule type" value="Genomic_DNA"/>
</dbReference>
<keyword evidence="3" id="KW-0479">Metal-binding</keyword>
<proteinExistence type="predicted"/>
<evidence type="ECO:0000313" key="8">
    <source>
        <dbReference type="Proteomes" id="UP001597548"/>
    </source>
</evidence>
<keyword evidence="2" id="KW-0645">Protease</keyword>
<dbReference type="PANTHER" id="PTHR15910:SF1">
    <property type="entry name" value="ARCHAEMETZINCIN-2"/>
    <property type="match status" value="1"/>
</dbReference>
<keyword evidence="4 7" id="KW-0378">Hydrolase</keyword>
<keyword evidence="5" id="KW-0862">Zinc</keyword>